<organism evidence="1 2">
    <name type="scientific">Potamilus streckersoni</name>
    <dbReference type="NCBI Taxonomy" id="2493646"/>
    <lineage>
        <taxon>Eukaryota</taxon>
        <taxon>Metazoa</taxon>
        <taxon>Spiralia</taxon>
        <taxon>Lophotrochozoa</taxon>
        <taxon>Mollusca</taxon>
        <taxon>Bivalvia</taxon>
        <taxon>Autobranchia</taxon>
        <taxon>Heteroconchia</taxon>
        <taxon>Palaeoheterodonta</taxon>
        <taxon>Unionida</taxon>
        <taxon>Unionoidea</taxon>
        <taxon>Unionidae</taxon>
        <taxon>Ambleminae</taxon>
        <taxon>Lampsilini</taxon>
        <taxon>Potamilus</taxon>
    </lineage>
</organism>
<sequence>MKLIISIDSNVIAKVKTMSQVDILNVNNLQWKRKQVQRTKFTLLKTDDVQILAELPYSKKTKILAEQNHNLVKILHVALDIAKMYIDLMKHKNKIIQICVK</sequence>
<dbReference type="AlphaFoldDB" id="A0AAE0RZ70"/>
<reference evidence="1" key="2">
    <citation type="journal article" date="2021" name="Genome Biol. Evol.">
        <title>Developing a high-quality reference genome for a parasitic bivalve with doubly uniparental inheritance (Bivalvia: Unionida).</title>
        <authorList>
            <person name="Smith C.H."/>
        </authorList>
    </citation>
    <scope>NUCLEOTIDE SEQUENCE</scope>
    <source>
        <strain evidence="1">CHS0354</strain>
        <tissue evidence="1">Mantle</tissue>
    </source>
</reference>
<dbReference type="EMBL" id="JAEAOA010000066">
    <property type="protein sequence ID" value="KAK3582025.1"/>
    <property type="molecule type" value="Genomic_DNA"/>
</dbReference>
<protein>
    <submittedName>
        <fullName evidence="1">Uncharacterized protein</fullName>
    </submittedName>
</protein>
<reference evidence="1" key="3">
    <citation type="submission" date="2023-05" db="EMBL/GenBank/DDBJ databases">
        <authorList>
            <person name="Smith C.H."/>
        </authorList>
    </citation>
    <scope>NUCLEOTIDE SEQUENCE</scope>
    <source>
        <strain evidence="1">CHS0354</strain>
        <tissue evidence="1">Mantle</tissue>
    </source>
</reference>
<name>A0AAE0RZ70_9BIVA</name>
<gene>
    <name evidence="1" type="ORF">CHS0354_000266</name>
</gene>
<comment type="caution">
    <text evidence="1">The sequence shown here is derived from an EMBL/GenBank/DDBJ whole genome shotgun (WGS) entry which is preliminary data.</text>
</comment>
<evidence type="ECO:0000313" key="1">
    <source>
        <dbReference type="EMBL" id="KAK3582025.1"/>
    </source>
</evidence>
<evidence type="ECO:0000313" key="2">
    <source>
        <dbReference type="Proteomes" id="UP001195483"/>
    </source>
</evidence>
<proteinExistence type="predicted"/>
<reference evidence="1" key="1">
    <citation type="journal article" date="2021" name="Genome Biol. Evol.">
        <title>A High-Quality Reference Genome for a Parasitic Bivalve with Doubly Uniparental Inheritance (Bivalvia: Unionida).</title>
        <authorList>
            <person name="Smith C.H."/>
        </authorList>
    </citation>
    <scope>NUCLEOTIDE SEQUENCE</scope>
    <source>
        <strain evidence="1">CHS0354</strain>
    </source>
</reference>
<dbReference type="Proteomes" id="UP001195483">
    <property type="component" value="Unassembled WGS sequence"/>
</dbReference>
<keyword evidence="2" id="KW-1185">Reference proteome</keyword>
<accession>A0AAE0RZ70</accession>